<dbReference type="Proteomes" id="UP000609802">
    <property type="component" value="Unassembled WGS sequence"/>
</dbReference>
<comment type="caution">
    <text evidence="1">The sequence shown here is derived from an EMBL/GenBank/DDBJ whole genome shotgun (WGS) entry which is preliminary data.</text>
</comment>
<protein>
    <submittedName>
        <fullName evidence="1">Phytoene synthase</fullName>
    </submittedName>
</protein>
<dbReference type="EMBL" id="BNCH01000001">
    <property type="protein sequence ID" value="GHE85763.1"/>
    <property type="molecule type" value="Genomic_DNA"/>
</dbReference>
<dbReference type="RefSeq" id="WP_191284546.1">
    <property type="nucleotide sequence ID" value="NZ_BNCH01000001.1"/>
</dbReference>
<evidence type="ECO:0000313" key="2">
    <source>
        <dbReference type="Proteomes" id="UP000609802"/>
    </source>
</evidence>
<dbReference type="Pfam" id="PF00494">
    <property type="entry name" value="SQS_PSY"/>
    <property type="match status" value="1"/>
</dbReference>
<keyword evidence="2" id="KW-1185">Reference proteome</keyword>
<organism evidence="1 2">
    <name type="scientific">Aliiroseovarius zhejiangensis</name>
    <dbReference type="NCBI Taxonomy" id="1632025"/>
    <lineage>
        <taxon>Bacteria</taxon>
        <taxon>Pseudomonadati</taxon>
        <taxon>Pseudomonadota</taxon>
        <taxon>Alphaproteobacteria</taxon>
        <taxon>Rhodobacterales</taxon>
        <taxon>Paracoccaceae</taxon>
        <taxon>Aliiroseovarius</taxon>
    </lineage>
</organism>
<gene>
    <name evidence="1" type="ORF">GCM10016455_01240</name>
</gene>
<accession>A0ABQ3IKY0</accession>
<proteinExistence type="predicted"/>
<reference evidence="2" key="1">
    <citation type="journal article" date="2019" name="Int. J. Syst. Evol. Microbiol.">
        <title>The Global Catalogue of Microorganisms (GCM) 10K type strain sequencing project: providing services to taxonomists for standard genome sequencing and annotation.</title>
        <authorList>
            <consortium name="The Broad Institute Genomics Platform"/>
            <consortium name="The Broad Institute Genome Sequencing Center for Infectious Disease"/>
            <person name="Wu L."/>
            <person name="Ma J."/>
        </authorList>
    </citation>
    <scope>NUCLEOTIDE SEQUENCE [LARGE SCALE GENOMIC DNA]</scope>
    <source>
        <strain evidence="2">KCTC 42443</strain>
    </source>
</reference>
<dbReference type="Gene3D" id="1.10.600.10">
    <property type="entry name" value="Farnesyl Diphosphate Synthase"/>
    <property type="match status" value="1"/>
</dbReference>
<dbReference type="SUPFAM" id="SSF48576">
    <property type="entry name" value="Terpenoid synthases"/>
    <property type="match status" value="1"/>
</dbReference>
<dbReference type="InterPro" id="IPR008949">
    <property type="entry name" value="Isoprenoid_synthase_dom_sf"/>
</dbReference>
<name>A0ABQ3IKY0_9RHOB</name>
<sequence length="266" mass="29129">MIELNPRDPIAACAEMVQKGDPDRFLATMTGAVEERKRLFPLYAFNLEIARAPFMSQEPMVAMIRLQFWRDVIEAATDGREAPKHDVATPLSQLVIWGDLRAAPLLTMLDARERDAQGAPRRDAGQIRTYLRDSAGALMLAAGQATGLTDFEGDHARDQALTDLGEAAGIANWLMSQPALKAAGRGHVVPDDGTIRELSEAGLAAIDHAYTVLGKDGNAALRSAWRSRAILRQAQKSPRSAVDGTLGQSEFSRRGSLLWRSLWGRW</sequence>
<evidence type="ECO:0000313" key="1">
    <source>
        <dbReference type="EMBL" id="GHE85763.1"/>
    </source>
</evidence>
<dbReference type="InterPro" id="IPR002060">
    <property type="entry name" value="Squ/phyt_synthse"/>
</dbReference>